<keyword evidence="2" id="KW-1185">Reference proteome</keyword>
<proteinExistence type="predicted"/>
<evidence type="ECO:0000313" key="1">
    <source>
        <dbReference type="EMBL" id="MDQ1150160.1"/>
    </source>
</evidence>
<name>A0ABU0U5E2_9SPHI</name>
<organism evidence="1 2">
    <name type="scientific">Sphingobacterium zeae</name>
    <dbReference type="NCBI Taxonomy" id="1776859"/>
    <lineage>
        <taxon>Bacteria</taxon>
        <taxon>Pseudomonadati</taxon>
        <taxon>Bacteroidota</taxon>
        <taxon>Sphingobacteriia</taxon>
        <taxon>Sphingobacteriales</taxon>
        <taxon>Sphingobacteriaceae</taxon>
        <taxon>Sphingobacterium</taxon>
    </lineage>
</organism>
<dbReference type="Proteomes" id="UP001244640">
    <property type="component" value="Unassembled WGS sequence"/>
</dbReference>
<reference evidence="1 2" key="1">
    <citation type="submission" date="2023-07" db="EMBL/GenBank/DDBJ databases">
        <title>Functional and genomic diversity of the sorghum phyllosphere microbiome.</title>
        <authorList>
            <person name="Shade A."/>
        </authorList>
    </citation>
    <scope>NUCLEOTIDE SEQUENCE [LARGE SCALE GENOMIC DNA]</scope>
    <source>
        <strain evidence="1 2">SORGH_AS_0892</strain>
    </source>
</reference>
<dbReference type="EMBL" id="JAUTBA010000001">
    <property type="protein sequence ID" value="MDQ1150160.1"/>
    <property type="molecule type" value="Genomic_DNA"/>
</dbReference>
<accession>A0ABU0U5E2</accession>
<dbReference type="RefSeq" id="WP_307185855.1">
    <property type="nucleotide sequence ID" value="NZ_JAUTBA010000001.1"/>
</dbReference>
<protein>
    <submittedName>
        <fullName evidence="1">Uncharacterized protein</fullName>
    </submittedName>
</protein>
<sequence>MTIYEAIAEMRRLSKLNRSFSFSFYSYSLSRNHTSGIVTVHNARLRKRGRVEDNQYAELQEEYINLDTMEPRKFWHCCLQSLNGQSLTFITSEDGQ</sequence>
<gene>
    <name evidence="1" type="ORF">QE382_002144</name>
</gene>
<comment type="caution">
    <text evidence="1">The sequence shown here is derived from an EMBL/GenBank/DDBJ whole genome shotgun (WGS) entry which is preliminary data.</text>
</comment>
<evidence type="ECO:0000313" key="2">
    <source>
        <dbReference type="Proteomes" id="UP001244640"/>
    </source>
</evidence>